<dbReference type="SUPFAM" id="SSF53383">
    <property type="entry name" value="PLP-dependent transferases"/>
    <property type="match status" value="1"/>
</dbReference>
<evidence type="ECO:0000256" key="3">
    <source>
        <dbReference type="ARBA" id="ARBA00044507"/>
    </source>
</evidence>
<evidence type="ECO:0000256" key="1">
    <source>
        <dbReference type="ARBA" id="ARBA00001933"/>
    </source>
</evidence>
<comment type="cofactor">
    <cofactor evidence="1 4">
        <name>pyridoxal 5'-phosphate</name>
        <dbReference type="ChEBI" id="CHEBI:597326"/>
    </cofactor>
</comment>
<keyword evidence="2 4" id="KW-0663">Pyridoxal phosphate</keyword>
<dbReference type="GO" id="GO:0016829">
    <property type="term" value="F:lyase activity"/>
    <property type="evidence" value="ECO:0007669"/>
    <property type="project" value="UniProtKB-KW"/>
</dbReference>
<dbReference type="InterPro" id="IPR015424">
    <property type="entry name" value="PyrdxlP-dep_Trfase"/>
</dbReference>
<comment type="similarity">
    <text evidence="3">Belongs to the SelA family.</text>
</comment>
<dbReference type="EMBL" id="QOIN01000039">
    <property type="protein sequence ID" value="RCG24796.1"/>
    <property type="molecule type" value="Genomic_DNA"/>
</dbReference>
<dbReference type="Pfam" id="PF03841">
    <property type="entry name" value="SelA"/>
    <property type="match status" value="1"/>
</dbReference>
<proteinExistence type="inferred from homology"/>
<evidence type="ECO:0000313" key="5">
    <source>
        <dbReference type="EMBL" id="RCG24796.1"/>
    </source>
</evidence>
<dbReference type="Proteomes" id="UP000252914">
    <property type="component" value="Unassembled WGS sequence"/>
</dbReference>
<keyword evidence="5" id="KW-0456">Lyase</keyword>
<dbReference type="PANTHER" id="PTHR32328:SF0">
    <property type="entry name" value="L-SERYL-TRNA(SEC) SELENIUM TRANSFERASE"/>
    <property type="match status" value="1"/>
</dbReference>
<dbReference type="InterPro" id="IPR006337">
    <property type="entry name" value="DgaE-like"/>
</dbReference>
<dbReference type="PANTHER" id="PTHR32328">
    <property type="entry name" value="L-SERYL-TRNA(SEC) SELENIUM TRANSFERASE"/>
    <property type="match status" value="1"/>
</dbReference>
<dbReference type="GO" id="GO:0004125">
    <property type="term" value="F:L-seryl-tRNA(Sec) selenium transferase activity"/>
    <property type="evidence" value="ECO:0007669"/>
    <property type="project" value="TreeGrafter"/>
</dbReference>
<dbReference type="RefSeq" id="WP_114021646.1">
    <property type="nucleotide sequence ID" value="NZ_QOIN01000039.1"/>
</dbReference>
<organism evidence="5 6">
    <name type="scientific">Streptomyces diacarni</name>
    <dbReference type="NCBI Taxonomy" id="2800381"/>
    <lineage>
        <taxon>Bacteria</taxon>
        <taxon>Bacillati</taxon>
        <taxon>Actinomycetota</taxon>
        <taxon>Actinomycetes</taxon>
        <taxon>Kitasatosporales</taxon>
        <taxon>Streptomycetaceae</taxon>
        <taxon>Streptomyces</taxon>
    </lineage>
</organism>
<accession>A0A367F371</accession>
<dbReference type="InterPro" id="IPR018319">
    <property type="entry name" value="SelA-like"/>
</dbReference>
<evidence type="ECO:0000256" key="4">
    <source>
        <dbReference type="PIRSR" id="PIRSR618319-50"/>
    </source>
</evidence>
<sequence length="391" mass="39705">MTDSLSSSPTPAPPPSLYEELGLAPALNGNGKMTALGGSRLSDGVIAAMAEAARSHVVMDELLVAAGRDLAAATGSQDVCPTTGAASGIALAVAALIAGEDLARIEALPDPGGRPHEVVLPKGHAVHFGAPVRQMIALGGGRPVEVGSANKVRAAHLAGAIGERTAALLYVQSHHAVHKGMPSLAEVVAVGREYGVPVIVDAAAEEDPRAWTSTGADLVVFSGGKALGGPASGLVCGSAALVAACRAQYAGVGRPMKVGKETVLGLVRAVREHAARSDGGQDLHKGQGVHHDRMARLAARLDTLAGITARVVPDEAGRDIHRAQLLVDPVRAGRDATGLAAELAAGSPPVFLRDHHAGSGRLAVDPRCLTPDEEEAVVRRLTELLGAAPPN</sequence>
<feature type="modified residue" description="N6-(pyridoxal phosphate)lysine" evidence="4">
    <location>
        <position position="225"/>
    </location>
</feature>
<keyword evidence="6" id="KW-1185">Reference proteome</keyword>
<evidence type="ECO:0000313" key="6">
    <source>
        <dbReference type="Proteomes" id="UP000252914"/>
    </source>
</evidence>
<name>A0A367F371_9ACTN</name>
<dbReference type="NCBIfam" id="TIGR01437">
    <property type="entry name" value="selA_rel"/>
    <property type="match status" value="1"/>
</dbReference>
<dbReference type="AlphaFoldDB" id="A0A367F371"/>
<dbReference type="InterPro" id="IPR015421">
    <property type="entry name" value="PyrdxlP-dep_Trfase_major"/>
</dbReference>
<gene>
    <name evidence="5" type="ORF">DTL70_10715</name>
</gene>
<reference evidence="5 6" key="1">
    <citation type="submission" date="2018-06" db="EMBL/GenBank/DDBJ databases">
        <title>Streptomyces reniochalinae sp. nov. and Streptomyces diacarnus sp. nov. from marine sponges.</title>
        <authorList>
            <person name="Li L."/>
        </authorList>
    </citation>
    <scope>NUCLEOTIDE SEQUENCE [LARGE SCALE GENOMIC DNA]</scope>
    <source>
        <strain evidence="5 6">LHW51701</strain>
    </source>
</reference>
<dbReference type="Gene3D" id="3.40.640.10">
    <property type="entry name" value="Type I PLP-dependent aspartate aminotransferase-like (Major domain)"/>
    <property type="match status" value="1"/>
</dbReference>
<comment type="caution">
    <text evidence="5">The sequence shown here is derived from an EMBL/GenBank/DDBJ whole genome shotgun (WGS) entry which is preliminary data.</text>
</comment>
<evidence type="ECO:0000256" key="2">
    <source>
        <dbReference type="ARBA" id="ARBA00022898"/>
    </source>
</evidence>
<protein>
    <submittedName>
        <fullName evidence="5">DgaE family pyridoxal phosphate-dependent ammonia lyase</fullName>
    </submittedName>
</protein>